<dbReference type="GO" id="GO:0005634">
    <property type="term" value="C:nucleus"/>
    <property type="evidence" value="ECO:0007669"/>
    <property type="project" value="TreeGrafter"/>
</dbReference>
<keyword evidence="1" id="KW-0378">Hydrolase</keyword>
<dbReference type="InterPro" id="IPR029058">
    <property type="entry name" value="AB_hydrolase_fold"/>
</dbReference>
<gene>
    <name evidence="4" type="ORF">ATEIFO6365_0010017200</name>
</gene>
<name>A0A5M3ZA96_ASPTE</name>
<dbReference type="SUPFAM" id="SSF53474">
    <property type="entry name" value="alpha/beta-Hydrolases"/>
    <property type="match status" value="1"/>
</dbReference>
<dbReference type="Pfam" id="PF03959">
    <property type="entry name" value="FSH1"/>
    <property type="match status" value="1"/>
</dbReference>
<dbReference type="InterPro" id="IPR050593">
    <property type="entry name" value="LovG"/>
</dbReference>
<evidence type="ECO:0000313" key="5">
    <source>
        <dbReference type="Proteomes" id="UP000452235"/>
    </source>
</evidence>
<evidence type="ECO:0000259" key="3">
    <source>
        <dbReference type="Pfam" id="PF03959"/>
    </source>
</evidence>
<dbReference type="EMBL" id="BLJY01000010">
    <property type="protein sequence ID" value="GFF19399.1"/>
    <property type="molecule type" value="Genomic_DNA"/>
</dbReference>
<dbReference type="VEuPathDB" id="FungiDB:ATEG_08648"/>
<reference evidence="4 5" key="1">
    <citation type="submission" date="2020-01" db="EMBL/GenBank/DDBJ databases">
        <title>Aspergillus terreus IFO 6365 whole genome shotgun sequence.</title>
        <authorList>
            <person name="Kanamasa S."/>
            <person name="Takahashi H."/>
        </authorList>
    </citation>
    <scope>NUCLEOTIDE SEQUENCE [LARGE SCALE GENOMIC DNA]</scope>
    <source>
        <strain evidence="4 5">IFO 6365</strain>
    </source>
</reference>
<dbReference type="GO" id="GO:0044550">
    <property type="term" value="P:secondary metabolite biosynthetic process"/>
    <property type="evidence" value="ECO:0007669"/>
    <property type="project" value="TreeGrafter"/>
</dbReference>
<evidence type="ECO:0000256" key="1">
    <source>
        <dbReference type="ARBA" id="ARBA00022801"/>
    </source>
</evidence>
<evidence type="ECO:0000256" key="2">
    <source>
        <dbReference type="SAM" id="MobiDB-lite"/>
    </source>
</evidence>
<comment type="caution">
    <text evidence="4">The sequence shown here is derived from an EMBL/GenBank/DDBJ whole genome shotgun (WGS) entry which is preliminary data.</text>
</comment>
<dbReference type="PANTHER" id="PTHR48070">
    <property type="entry name" value="ESTERASE OVCA2"/>
    <property type="match status" value="1"/>
</dbReference>
<dbReference type="OrthoDB" id="414698at2759"/>
<dbReference type="GO" id="GO:0016787">
    <property type="term" value="F:hydrolase activity"/>
    <property type="evidence" value="ECO:0007669"/>
    <property type="project" value="UniProtKB-KW"/>
</dbReference>
<feature type="compositionally biased region" description="Basic and acidic residues" evidence="2">
    <location>
        <begin position="67"/>
        <end position="78"/>
    </location>
</feature>
<dbReference type="GO" id="GO:0005737">
    <property type="term" value="C:cytoplasm"/>
    <property type="evidence" value="ECO:0007669"/>
    <property type="project" value="TreeGrafter"/>
</dbReference>
<dbReference type="Proteomes" id="UP000452235">
    <property type="component" value="Unassembled WGS sequence"/>
</dbReference>
<accession>A0A5M3ZA96</accession>
<protein>
    <submittedName>
        <fullName evidence="4">Phospholipase/carboxylesterase</fullName>
    </submittedName>
</protein>
<organism evidence="4 5">
    <name type="scientific">Aspergillus terreus</name>
    <dbReference type="NCBI Taxonomy" id="33178"/>
    <lineage>
        <taxon>Eukaryota</taxon>
        <taxon>Fungi</taxon>
        <taxon>Dikarya</taxon>
        <taxon>Ascomycota</taxon>
        <taxon>Pezizomycotina</taxon>
        <taxon>Eurotiomycetes</taxon>
        <taxon>Eurotiomycetidae</taxon>
        <taxon>Eurotiales</taxon>
        <taxon>Aspergillaceae</taxon>
        <taxon>Aspergillus</taxon>
        <taxon>Aspergillus subgen. Circumdati</taxon>
    </lineage>
</organism>
<keyword evidence="5" id="KW-1185">Reference proteome</keyword>
<dbReference type="AlphaFoldDB" id="A0A5M3ZA96"/>
<proteinExistence type="predicted"/>
<dbReference type="InterPro" id="IPR005645">
    <property type="entry name" value="FSH-like_dom"/>
</dbReference>
<dbReference type="PANTHER" id="PTHR48070:SF1">
    <property type="entry name" value="SERINE HYDROLASE FSH DOMAIN-CONTAINING PROTEIN"/>
    <property type="match status" value="1"/>
</dbReference>
<feature type="region of interest" description="Disordered" evidence="2">
    <location>
        <begin position="67"/>
        <end position="87"/>
    </location>
</feature>
<sequence>MDTLPRIACFHGGGSTASIYEIQCLALAQRLQNHFELVYFEGPFIRSAGPGVLPAFADHGPYKSWFTHDADGHERDDGSGSGTGAQDGVERVWRLMETAGPGGEWVGAMGFSQGSRVVGGLLLDQQRRERLGQMGTTRIRLRFGVCCMGAGAPMQSRIAHEVDVKDRASERVRIPTLHVHGLKDMFLSLGRQQYENYYERATTTLYEVNYHHAMPWYKHEVEKLAELIRKIDLETRVA</sequence>
<dbReference type="Gene3D" id="3.40.50.1820">
    <property type="entry name" value="alpha/beta hydrolase"/>
    <property type="match status" value="1"/>
</dbReference>
<evidence type="ECO:0000313" key="4">
    <source>
        <dbReference type="EMBL" id="GFF19399.1"/>
    </source>
</evidence>
<feature type="domain" description="Serine hydrolase" evidence="3">
    <location>
        <begin position="1"/>
        <end position="223"/>
    </location>
</feature>